<keyword evidence="3" id="KW-1185">Reference proteome</keyword>
<name>A0A5N6JYE9_MONLA</name>
<dbReference type="EMBL" id="VIGI01000011">
    <property type="protein sequence ID" value="KAB8294193.1"/>
    <property type="molecule type" value="Genomic_DNA"/>
</dbReference>
<proteinExistence type="predicted"/>
<sequence length="94" mass="11086">MDEQMKRNRNGNGNGKWKTDQTRSNQIKSNQIKSNQIKWKIIISLTNAWHLERSKSGTPGMKLFYYFGCRESSRERKMKPFGILGISMIKFKKE</sequence>
<evidence type="ECO:0000313" key="3">
    <source>
        <dbReference type="Proteomes" id="UP000326757"/>
    </source>
</evidence>
<organism evidence="2 3">
    <name type="scientific">Monilinia laxa</name>
    <name type="common">Brown rot fungus</name>
    <name type="synonym">Sclerotinia laxa</name>
    <dbReference type="NCBI Taxonomy" id="61186"/>
    <lineage>
        <taxon>Eukaryota</taxon>
        <taxon>Fungi</taxon>
        <taxon>Dikarya</taxon>
        <taxon>Ascomycota</taxon>
        <taxon>Pezizomycotina</taxon>
        <taxon>Leotiomycetes</taxon>
        <taxon>Helotiales</taxon>
        <taxon>Sclerotiniaceae</taxon>
        <taxon>Monilinia</taxon>
    </lineage>
</organism>
<accession>A0A5N6JYE9</accession>
<gene>
    <name evidence="2" type="ORF">EYC80_009630</name>
</gene>
<evidence type="ECO:0000256" key="1">
    <source>
        <dbReference type="SAM" id="MobiDB-lite"/>
    </source>
</evidence>
<dbReference type="AlphaFoldDB" id="A0A5N6JYE9"/>
<evidence type="ECO:0000313" key="2">
    <source>
        <dbReference type="EMBL" id="KAB8294193.1"/>
    </source>
</evidence>
<dbReference type="Proteomes" id="UP000326757">
    <property type="component" value="Unassembled WGS sequence"/>
</dbReference>
<feature type="region of interest" description="Disordered" evidence="1">
    <location>
        <begin position="1"/>
        <end position="30"/>
    </location>
</feature>
<protein>
    <submittedName>
        <fullName evidence="2">Uncharacterized protein</fullName>
    </submittedName>
</protein>
<comment type="caution">
    <text evidence="2">The sequence shown here is derived from an EMBL/GenBank/DDBJ whole genome shotgun (WGS) entry which is preliminary data.</text>
</comment>
<reference evidence="2 3" key="1">
    <citation type="submission" date="2019-06" db="EMBL/GenBank/DDBJ databases">
        <title>Genome Sequence of the Brown Rot Fungal Pathogen Monilinia laxa.</title>
        <authorList>
            <person name="De Miccolis Angelini R.M."/>
            <person name="Landi L."/>
            <person name="Abate D."/>
            <person name="Pollastro S."/>
            <person name="Romanazzi G."/>
            <person name="Faretra F."/>
        </authorList>
    </citation>
    <scope>NUCLEOTIDE SEQUENCE [LARGE SCALE GENOMIC DNA]</scope>
    <source>
        <strain evidence="2 3">Mlax316</strain>
    </source>
</reference>